<evidence type="ECO:0000259" key="5">
    <source>
        <dbReference type="Pfam" id="PF00171"/>
    </source>
</evidence>
<comment type="caution">
    <text evidence="6">The sequence shown here is derived from an EMBL/GenBank/DDBJ whole genome shotgun (WGS) entry which is preliminary data.</text>
</comment>
<evidence type="ECO:0000256" key="3">
    <source>
        <dbReference type="ARBA" id="ARBA00023027"/>
    </source>
</evidence>
<accession>A0A4Y3QVD9</accession>
<dbReference type="Gene3D" id="3.40.309.10">
    <property type="entry name" value="Aldehyde Dehydrogenase, Chain A, domain 2"/>
    <property type="match status" value="1"/>
</dbReference>
<evidence type="ECO:0000256" key="1">
    <source>
        <dbReference type="ARBA" id="ARBA00009986"/>
    </source>
</evidence>
<evidence type="ECO:0000313" key="6">
    <source>
        <dbReference type="EMBL" id="GEB48909.1"/>
    </source>
</evidence>
<evidence type="ECO:0000313" key="7">
    <source>
        <dbReference type="Proteomes" id="UP000319210"/>
    </source>
</evidence>
<dbReference type="Pfam" id="PF00171">
    <property type="entry name" value="Aldedh"/>
    <property type="match status" value="1"/>
</dbReference>
<evidence type="ECO:0000256" key="4">
    <source>
        <dbReference type="SAM" id="MobiDB-lite"/>
    </source>
</evidence>
<reference evidence="6 7" key="1">
    <citation type="submission" date="2019-06" db="EMBL/GenBank/DDBJ databases">
        <title>Whole genome shotgun sequence of Streptomyces cacaoi subsp. cacaoi NBRC 12748.</title>
        <authorList>
            <person name="Hosoyama A."/>
            <person name="Uohara A."/>
            <person name="Ohji S."/>
            <person name="Ichikawa N."/>
        </authorList>
    </citation>
    <scope>NUCLEOTIDE SEQUENCE [LARGE SCALE GENOMIC DNA]</scope>
    <source>
        <strain evidence="6 7">NBRC 12748</strain>
    </source>
</reference>
<sequence length="535" mass="57748">MKDYSLYIGGEDTAGTGHVHAVHTSLMLDDVLTAVSMKRRLDKGGELQPDDKVLSRCAMAGPDQLRAAAEAAHSAKPAWAAVPLERRLELIGRFHRELDRRIDEFTALLIAEGHPRRFADIEAMSILDSTGPEAVDFYRRQLVQEIETPQRRLAMVRKPDGVVGLTPPQNAATTNSAVGVPVLAAGNTLVLRAPQGCPTGTHFLYRELVAPLLDELGAPPGTLNIVTAPTALTLRHWIDSPLVDDIFYFGDSTRGIAIGQECVAAGTKPILELAGNDGLVVWRDADLTHAARALTESFIGSGQVCLVPKFGIVHPAVADELLERLRAEVERIRPSRPEDETAWLSPVMKSDNYFEFLREAVESGAQVLTGGHRCDLDGDPDEAGSFIAPTVLRVDGLEHADGVRAVREETFFPMLPVVVPEDPGDDEKLFSSVLDFLGANRYGLRNSLWARDPHIIDRFCSELSVGGLLKVNDSHIGTVAPLPAHGGTGLSGGPFGESNLPVVSTTHLQGISVANGDDPRESAYGLRQRPATRPA</sequence>
<dbReference type="InterPro" id="IPR016163">
    <property type="entry name" value="Ald_DH_C"/>
</dbReference>
<keyword evidence="2" id="KW-0560">Oxidoreductase</keyword>
<dbReference type="SUPFAM" id="SSF53720">
    <property type="entry name" value="ALDH-like"/>
    <property type="match status" value="1"/>
</dbReference>
<dbReference type="InterPro" id="IPR016162">
    <property type="entry name" value="Ald_DH_N"/>
</dbReference>
<dbReference type="Gene3D" id="3.40.605.10">
    <property type="entry name" value="Aldehyde Dehydrogenase, Chain A, domain 1"/>
    <property type="match status" value="1"/>
</dbReference>
<gene>
    <name evidence="6" type="ORF">SCA03_14600</name>
</gene>
<organism evidence="6 7">
    <name type="scientific">Streptomyces cacaoi</name>
    <dbReference type="NCBI Taxonomy" id="1898"/>
    <lineage>
        <taxon>Bacteria</taxon>
        <taxon>Bacillati</taxon>
        <taxon>Actinomycetota</taxon>
        <taxon>Actinomycetes</taxon>
        <taxon>Kitasatosporales</taxon>
        <taxon>Streptomycetaceae</taxon>
        <taxon>Streptomyces</taxon>
    </lineage>
</organism>
<proteinExistence type="inferred from homology"/>
<keyword evidence="3" id="KW-0520">NAD</keyword>
<dbReference type="InterPro" id="IPR016161">
    <property type="entry name" value="Ald_DH/histidinol_DH"/>
</dbReference>
<dbReference type="Proteomes" id="UP000319210">
    <property type="component" value="Unassembled WGS sequence"/>
</dbReference>
<dbReference type="InterPro" id="IPR015590">
    <property type="entry name" value="Aldehyde_DH_dom"/>
</dbReference>
<dbReference type="PANTHER" id="PTHR42986:SF1">
    <property type="entry name" value="BENZALDEHYDE DEHYDROGENASE YFMT"/>
    <property type="match status" value="1"/>
</dbReference>
<dbReference type="RefSeq" id="WP_030874536.1">
    <property type="nucleotide sequence ID" value="NZ_BJMM01000004.1"/>
</dbReference>
<evidence type="ECO:0000256" key="2">
    <source>
        <dbReference type="ARBA" id="ARBA00023002"/>
    </source>
</evidence>
<feature type="region of interest" description="Disordered" evidence="4">
    <location>
        <begin position="512"/>
        <end position="535"/>
    </location>
</feature>
<protein>
    <submittedName>
        <fullName evidence="6">Putative aldehyde dehydrogenase</fullName>
    </submittedName>
</protein>
<dbReference type="GO" id="GO:0016620">
    <property type="term" value="F:oxidoreductase activity, acting on the aldehyde or oxo group of donors, NAD or NADP as acceptor"/>
    <property type="evidence" value="ECO:0007669"/>
    <property type="project" value="InterPro"/>
</dbReference>
<name>A0A4Y3QVD9_STRCI</name>
<feature type="domain" description="Aldehyde dehydrogenase" evidence="5">
    <location>
        <begin position="50"/>
        <end position="492"/>
    </location>
</feature>
<dbReference type="AlphaFoldDB" id="A0A4Y3QVD9"/>
<keyword evidence="7" id="KW-1185">Reference proteome</keyword>
<dbReference type="EMBL" id="BJMM01000004">
    <property type="protein sequence ID" value="GEB48909.1"/>
    <property type="molecule type" value="Genomic_DNA"/>
</dbReference>
<dbReference type="PANTHER" id="PTHR42986">
    <property type="entry name" value="BENZALDEHYDE DEHYDROGENASE YFMT"/>
    <property type="match status" value="1"/>
</dbReference>
<comment type="similarity">
    <text evidence="1">Belongs to the aldehyde dehydrogenase family.</text>
</comment>